<keyword evidence="3" id="KW-1185">Reference proteome</keyword>
<dbReference type="EMBL" id="JBHUPB010000012">
    <property type="protein sequence ID" value="MFD2969275.1"/>
    <property type="molecule type" value="Genomic_DNA"/>
</dbReference>
<dbReference type="SUPFAM" id="SSF48452">
    <property type="entry name" value="TPR-like"/>
    <property type="match status" value="1"/>
</dbReference>
<name>A0ABW6BKM1_9SPHI</name>
<dbReference type="Pfam" id="PF14559">
    <property type="entry name" value="TPR_19"/>
    <property type="match status" value="1"/>
</dbReference>
<dbReference type="PANTHER" id="PTHR12558:SF13">
    <property type="entry name" value="CELL DIVISION CYCLE PROTEIN 27 HOMOLOG"/>
    <property type="match status" value="1"/>
</dbReference>
<keyword evidence="1" id="KW-0472">Membrane</keyword>
<protein>
    <submittedName>
        <fullName evidence="2">Tetratricopeptide repeat protein</fullName>
    </submittedName>
</protein>
<evidence type="ECO:0000313" key="2">
    <source>
        <dbReference type="EMBL" id="MFD2969275.1"/>
    </source>
</evidence>
<dbReference type="Gene3D" id="1.25.40.10">
    <property type="entry name" value="Tetratricopeptide repeat domain"/>
    <property type="match status" value="1"/>
</dbReference>
<dbReference type="RefSeq" id="WP_320186488.1">
    <property type="nucleotide sequence ID" value="NZ_CP138332.1"/>
</dbReference>
<keyword evidence="1" id="KW-1133">Transmembrane helix</keyword>
<evidence type="ECO:0000313" key="3">
    <source>
        <dbReference type="Proteomes" id="UP001597525"/>
    </source>
</evidence>
<dbReference type="PANTHER" id="PTHR12558">
    <property type="entry name" value="CELL DIVISION CYCLE 16,23,27"/>
    <property type="match status" value="1"/>
</dbReference>
<proteinExistence type="predicted"/>
<dbReference type="InterPro" id="IPR011990">
    <property type="entry name" value="TPR-like_helical_dom_sf"/>
</dbReference>
<feature type="transmembrane region" description="Helical" evidence="1">
    <location>
        <begin position="7"/>
        <end position="29"/>
    </location>
</feature>
<evidence type="ECO:0000256" key="1">
    <source>
        <dbReference type="SAM" id="Phobius"/>
    </source>
</evidence>
<comment type="caution">
    <text evidence="2">The sequence shown here is derived from an EMBL/GenBank/DDBJ whole genome shotgun (WGS) entry which is preliminary data.</text>
</comment>
<gene>
    <name evidence="2" type="ORF">ACFS7Y_17910</name>
</gene>
<reference evidence="3" key="1">
    <citation type="journal article" date="2019" name="Int. J. Syst. Evol. Microbiol.">
        <title>The Global Catalogue of Microorganisms (GCM) 10K type strain sequencing project: providing services to taxonomists for standard genome sequencing and annotation.</title>
        <authorList>
            <consortium name="The Broad Institute Genomics Platform"/>
            <consortium name="The Broad Institute Genome Sequencing Center for Infectious Disease"/>
            <person name="Wu L."/>
            <person name="Ma J."/>
        </authorList>
    </citation>
    <scope>NUCLEOTIDE SEQUENCE [LARGE SCALE GENOMIC DNA]</scope>
    <source>
        <strain evidence="3">KCTC 22814</strain>
    </source>
</reference>
<sequence>MISFRTVVKIFLVGLQIVVISSSLAYFIYHYFAGSYSHRFHYAELRQGSLKSDFIFSILGMQYPNNADVLHERSVAFNKRGMYARGFQLLDSAVHIDPASHLGYRGWIKLHMLRDYKGALRDFLRQDALTADHVDYPMSENIHFLKAICYDKLGDHETALTCFDTARTSSMDGFVDYKIDLYKAIVLFQNNRETNAAAIFRQVLEQYPKCSEAYYYLARIYKHSNRKDEAATCASLARAYYLQGYKLKNAYNEMPYEIYLEDINLLNCQITSTQVSTNGNADRN</sequence>
<dbReference type="Proteomes" id="UP001597525">
    <property type="component" value="Unassembled WGS sequence"/>
</dbReference>
<accession>A0ABW6BKM1</accession>
<organism evidence="2 3">
    <name type="scientific">Sphingobacterium bambusae</name>
    <dbReference type="NCBI Taxonomy" id="662858"/>
    <lineage>
        <taxon>Bacteria</taxon>
        <taxon>Pseudomonadati</taxon>
        <taxon>Bacteroidota</taxon>
        <taxon>Sphingobacteriia</taxon>
        <taxon>Sphingobacteriales</taxon>
        <taxon>Sphingobacteriaceae</taxon>
        <taxon>Sphingobacterium</taxon>
    </lineage>
</organism>
<keyword evidence="1" id="KW-0812">Transmembrane</keyword>